<sequence>MQLIPFAALALAAPASALIRFSCSQLVVDRIDPLVNPGMAPSPHLHQIIGGNSLNVTMDPAKDMPGESTCTSCQFTEDKSNYWTAVLFFRARNGTFKRVPIRPNVGFDGADGGMTVYYMQNGLADYQQRSKVTAFKPGFRMLIGDVTARTEDQANKYKQVTYTCLQDMTTRFPETKNLPNKPCPAGIMANIRFPTCWDGKNLDTPDHMSHMSYPANGTFDSQGSCPETHPVLVAKTSCRSVPVPQLMYETIWDTRQFNDPNDWPEDGSQPFVWSMGDQYVSRITGYGSHGDYLFGWKGDALQRTMDTPCYVTCPTLTTQSIANQNRCKVDRTVQEDIDSWLPEIPGGPTISKKY</sequence>
<organism evidence="3">
    <name type="scientific">Nodulisporium sp</name>
    <dbReference type="NCBI Taxonomy" id="1897413"/>
    <lineage>
        <taxon>Eukaryota</taxon>
        <taxon>Fungi</taxon>
        <taxon>Dikarya</taxon>
        <taxon>Ascomycota</taxon>
        <taxon>Pezizomycotina</taxon>
        <taxon>Sordariomycetes</taxon>
        <taxon>Xylariomycetidae</taxon>
        <taxon>Xylariales</taxon>
        <taxon>Xylariaceae</taxon>
        <taxon>Nodulisporium</taxon>
    </lineage>
</organism>
<keyword evidence="1" id="KW-0732">Signal</keyword>
<dbReference type="InterPro" id="IPR018535">
    <property type="entry name" value="DUF1996"/>
</dbReference>
<feature type="chain" id="PRO_5015340701" evidence="1">
    <location>
        <begin position="18"/>
        <end position="354"/>
    </location>
</feature>
<evidence type="ECO:0000256" key="1">
    <source>
        <dbReference type="SAM" id="SignalP"/>
    </source>
</evidence>
<feature type="signal peptide" evidence="1">
    <location>
        <begin position="1"/>
        <end position="17"/>
    </location>
</feature>
<dbReference type="Pfam" id="PF09362">
    <property type="entry name" value="DUF1996"/>
    <property type="match status" value="1"/>
</dbReference>
<dbReference type="AlphaFoldDB" id="A0A2R4QF30"/>
<evidence type="ECO:0000259" key="2">
    <source>
        <dbReference type="Pfam" id="PF09362"/>
    </source>
</evidence>
<reference evidence="3" key="1">
    <citation type="submission" date="2018-02" db="EMBL/GenBank/DDBJ databases">
        <title>Biosynthetic Pathway for Furanosteroid Demethoxyviridin and Identification of an Unusual Pregnane Side-chain Cleavage.</title>
        <authorList>
            <person name="Wang G.-Q."/>
            <person name="Chen G.-D."/>
            <person name="Qin S.-Y."/>
            <person name="Hu D."/>
            <person name="Awakawa T."/>
            <person name="Li S.-Y."/>
            <person name="Lv J.-M."/>
            <person name="Wang C.-X."/>
            <person name="Yao X.-S."/>
            <person name="Abe I."/>
            <person name="Gao H."/>
        </authorList>
    </citation>
    <scope>NUCLEOTIDE SEQUENCE</scope>
    <source>
        <strain evidence="3">JN2590</strain>
    </source>
</reference>
<dbReference type="PANTHER" id="PTHR43662:SF13">
    <property type="entry name" value="DUF1996 DOMAIN-CONTAINING PROTEIN"/>
    <property type="match status" value="1"/>
</dbReference>
<gene>
    <name evidence="3" type="primary">g2590</name>
</gene>
<keyword evidence="3" id="KW-0503">Monooxygenase</keyword>
<proteinExistence type="predicted"/>
<evidence type="ECO:0000313" key="3">
    <source>
        <dbReference type="EMBL" id="AVY05530.1"/>
    </source>
</evidence>
<name>A0A2R4QF30_9PEZI</name>
<feature type="domain" description="DUF1996" evidence="2">
    <location>
        <begin position="32"/>
        <end position="296"/>
    </location>
</feature>
<dbReference type="EMBL" id="MG886387">
    <property type="protein sequence ID" value="AVY05530.1"/>
    <property type="molecule type" value="Genomic_DNA"/>
</dbReference>
<dbReference type="PANTHER" id="PTHR43662">
    <property type="match status" value="1"/>
</dbReference>
<dbReference type="GO" id="GO:0004497">
    <property type="term" value="F:monooxygenase activity"/>
    <property type="evidence" value="ECO:0007669"/>
    <property type="project" value="UniProtKB-KW"/>
</dbReference>
<accession>A0A2R4QF30</accession>
<protein>
    <submittedName>
        <fullName evidence="3">Cytochrome P450 monooxygenase</fullName>
    </submittedName>
</protein>
<keyword evidence="3" id="KW-0560">Oxidoreductase</keyword>